<name>A0A109JBN2_9BRAD</name>
<dbReference type="Proteomes" id="UP000057737">
    <property type="component" value="Unassembled WGS sequence"/>
</dbReference>
<keyword evidence="2" id="KW-1185">Reference proteome</keyword>
<dbReference type="OrthoDB" id="8454435at2"/>
<reference evidence="1 2" key="1">
    <citation type="submission" date="2015-11" db="EMBL/GenBank/DDBJ databases">
        <title>Draft Genome Sequence of the Strain BR 10303 (Bradyrhizobium sp.) isolated from nodules of Centrolobium paraense.</title>
        <authorList>
            <person name="Zelli J.E."/>
            <person name="Simoes-Araujo J.L."/>
            <person name="Barauna A.C."/>
            <person name="Silva K."/>
        </authorList>
    </citation>
    <scope>NUCLEOTIDE SEQUENCE [LARGE SCALE GENOMIC DNA]</scope>
    <source>
        <strain evidence="1 2">BR 10303</strain>
    </source>
</reference>
<dbReference type="RefSeq" id="WP_066515076.1">
    <property type="nucleotide sequence ID" value="NZ_LNCU01000120.1"/>
</dbReference>
<accession>A0A109JBN2</accession>
<evidence type="ECO:0000313" key="2">
    <source>
        <dbReference type="Proteomes" id="UP000057737"/>
    </source>
</evidence>
<protein>
    <submittedName>
        <fullName evidence="1">Uncharacterized protein</fullName>
    </submittedName>
</protein>
<proteinExistence type="predicted"/>
<sequence>MITLPKDLILSSSERGEVERHIAELDRFTRLDQPVEYRGATLRNDAALVAMIAALLLKGGRKLDKEASDAATEDYLDALEDLPAWSVREAIRGWNRGESVPLDGKKHDFNWRPEPPTLRRLAAHELAGVKGRIVSLRKLLAAVPLVEYSDEHRQDMVDRVAGLFKLHVVPTETEGKAA</sequence>
<evidence type="ECO:0000313" key="1">
    <source>
        <dbReference type="EMBL" id="KWV45897.1"/>
    </source>
</evidence>
<gene>
    <name evidence="1" type="ORF">AS156_23070</name>
</gene>
<dbReference type="AlphaFoldDB" id="A0A109JBN2"/>
<dbReference type="EMBL" id="LNCU01000120">
    <property type="protein sequence ID" value="KWV45897.1"/>
    <property type="molecule type" value="Genomic_DNA"/>
</dbReference>
<organism evidence="1 2">
    <name type="scientific">Bradyrhizobium macuxiense</name>
    <dbReference type="NCBI Taxonomy" id="1755647"/>
    <lineage>
        <taxon>Bacteria</taxon>
        <taxon>Pseudomonadati</taxon>
        <taxon>Pseudomonadota</taxon>
        <taxon>Alphaproteobacteria</taxon>
        <taxon>Hyphomicrobiales</taxon>
        <taxon>Nitrobacteraceae</taxon>
        <taxon>Bradyrhizobium</taxon>
    </lineage>
</organism>
<comment type="caution">
    <text evidence="1">The sequence shown here is derived from an EMBL/GenBank/DDBJ whole genome shotgun (WGS) entry which is preliminary data.</text>
</comment>